<protein>
    <submittedName>
        <fullName evidence="3">Uncharacterized protein</fullName>
    </submittedName>
</protein>
<evidence type="ECO:0000313" key="3">
    <source>
        <dbReference type="EMBL" id="VBB05006.1"/>
    </source>
</evidence>
<reference evidence="3 4" key="1">
    <citation type="submission" date="2018-06" db="EMBL/GenBank/DDBJ databases">
        <authorList>
            <person name="Strepis N."/>
        </authorList>
    </citation>
    <scope>NUCLEOTIDE SEQUENCE [LARGE SCALE GENOMIC DNA]</scope>
    <source>
        <strain evidence="3">LUCI</strain>
    </source>
</reference>
<feature type="region of interest" description="Disordered" evidence="1">
    <location>
        <begin position="276"/>
        <end position="296"/>
    </location>
</feature>
<accession>A0A498QXX3</accession>
<dbReference type="AlphaFoldDB" id="A0A498QXX3"/>
<feature type="signal peptide" evidence="2">
    <location>
        <begin position="1"/>
        <end position="28"/>
    </location>
</feature>
<organism evidence="3 4">
    <name type="scientific">Lucifera butyrica</name>
    <dbReference type="NCBI Taxonomy" id="1351585"/>
    <lineage>
        <taxon>Bacteria</taxon>
        <taxon>Bacillati</taxon>
        <taxon>Bacillota</taxon>
        <taxon>Negativicutes</taxon>
        <taxon>Veillonellales</taxon>
        <taxon>Veillonellaceae</taxon>
        <taxon>Lucifera</taxon>
    </lineage>
</organism>
<keyword evidence="2" id="KW-0732">Signal</keyword>
<dbReference type="Proteomes" id="UP000277811">
    <property type="component" value="Unassembled WGS sequence"/>
</dbReference>
<name>A0A498QXX3_9FIRM</name>
<keyword evidence="4" id="KW-1185">Reference proteome</keyword>
<proteinExistence type="predicted"/>
<dbReference type="OrthoDB" id="1682928at2"/>
<gene>
    <name evidence="3" type="ORF">LUCI_0212</name>
</gene>
<sequence>MKIKLIKKVTSGLAIGCFLISLGALALAADRQEGPGPGGPGFMEAGRPDLQIIRQHISDGLARLVKAGTITQDQADKVLNFLQEKDRQREAEMEKVMSMSPEERQAYFQQHEKKRPDFVGELKTAAGLSASQAEAVAEAVRPPRPEQRISEDLAKLVKTGTITQDQADKVLSFFREKESQRRAEMEKVRSMSPEERQAYFQQHEKKRPDFVGELKTAAGLSANQAEAVAEAVRPPRPEQRIGEDLAKLVKTGTITQDQADKVLSFFREKESQRRAEMEKVRSMSPEERQAYFQQHGERRPDFIGELKKAADLSDTQAKAVADALQPHHGPFGPMPPMMPNP</sequence>
<evidence type="ECO:0000313" key="4">
    <source>
        <dbReference type="Proteomes" id="UP000277811"/>
    </source>
</evidence>
<feature type="chain" id="PRO_5019772016" evidence="2">
    <location>
        <begin position="29"/>
        <end position="341"/>
    </location>
</feature>
<evidence type="ECO:0000256" key="2">
    <source>
        <dbReference type="SAM" id="SignalP"/>
    </source>
</evidence>
<evidence type="ECO:0000256" key="1">
    <source>
        <dbReference type="SAM" id="MobiDB-lite"/>
    </source>
</evidence>
<dbReference type="EMBL" id="UPPP01000052">
    <property type="protein sequence ID" value="VBB05006.1"/>
    <property type="molecule type" value="Genomic_DNA"/>
</dbReference>
<dbReference type="RefSeq" id="WP_122626024.1">
    <property type="nucleotide sequence ID" value="NZ_UPPP01000052.1"/>
</dbReference>